<dbReference type="InterPro" id="IPR001789">
    <property type="entry name" value="Sig_transdc_resp-reg_receiver"/>
</dbReference>
<evidence type="ECO:0000313" key="5">
    <source>
        <dbReference type="Proteomes" id="UP000484381"/>
    </source>
</evidence>
<dbReference type="PANTHER" id="PTHR43547">
    <property type="entry name" value="TWO-COMPONENT HISTIDINE KINASE"/>
    <property type="match status" value="1"/>
</dbReference>
<feature type="modified residue" description="4-aspartylphosphate" evidence="2">
    <location>
        <position position="106"/>
    </location>
</feature>
<keyword evidence="5" id="KW-1185">Reference proteome</keyword>
<reference evidence="4 5" key="1">
    <citation type="submission" date="2019-10" db="EMBL/GenBank/DDBJ databases">
        <title>Paraburkholderia sp. isolated from nodules of Mimosa pudica from Brazilian Atlantic Forest soils.</title>
        <authorList>
            <person name="Paulitsch F."/>
            <person name="Hungria M."/>
            <person name="Dall'Agnol R."/>
        </authorList>
    </citation>
    <scope>NUCLEOTIDE SEQUENCE [LARGE SCALE GENOMIC DNA]</scope>
    <source>
        <strain evidence="4 5">CNPSo 3157</strain>
    </source>
</reference>
<dbReference type="InterPro" id="IPR011006">
    <property type="entry name" value="CheY-like_superfamily"/>
</dbReference>
<sequence>MGLAVVKHLVAAHNGTVTIASAGEGQGTEVTIRLPIVCENTAGAVVTAPPTVTPVRILLVDDNARTPRRRSARCWNWRGHEVKRAQCGPDALAIVESFTPDVAFIDISIPGMDGLELAQLLRLRAQCCQTKPVALTGYTSSVSGIQSDERIFDRHLIKPLSLDDLADVLRYL</sequence>
<gene>
    <name evidence="4" type="ORF">GCT13_19275</name>
</gene>
<dbReference type="Gene3D" id="3.40.50.2300">
    <property type="match status" value="1"/>
</dbReference>
<dbReference type="Pfam" id="PF00072">
    <property type="entry name" value="Response_reg"/>
    <property type="match status" value="1"/>
</dbReference>
<protein>
    <submittedName>
        <fullName evidence="4">Response regulator</fullName>
    </submittedName>
</protein>
<dbReference type="SMART" id="SM00448">
    <property type="entry name" value="REC"/>
    <property type="match status" value="1"/>
</dbReference>
<dbReference type="EMBL" id="WHNP01000016">
    <property type="protein sequence ID" value="MPW18980.1"/>
    <property type="molecule type" value="Genomic_DNA"/>
</dbReference>
<keyword evidence="1 2" id="KW-0597">Phosphoprotein</keyword>
<name>A0A7X1NBP0_9BURK</name>
<proteinExistence type="predicted"/>
<feature type="domain" description="Response regulatory" evidence="3">
    <location>
        <begin position="56"/>
        <end position="172"/>
    </location>
</feature>
<dbReference type="Gene3D" id="3.30.565.10">
    <property type="entry name" value="Histidine kinase-like ATPase, C-terminal domain"/>
    <property type="match status" value="1"/>
</dbReference>
<dbReference type="InterPro" id="IPR036890">
    <property type="entry name" value="HATPase_C_sf"/>
</dbReference>
<comment type="caution">
    <text evidence="4">The sequence shown here is derived from an EMBL/GenBank/DDBJ whole genome shotgun (WGS) entry which is preliminary data.</text>
</comment>
<dbReference type="GO" id="GO:0000155">
    <property type="term" value="F:phosphorelay sensor kinase activity"/>
    <property type="evidence" value="ECO:0007669"/>
    <property type="project" value="TreeGrafter"/>
</dbReference>
<dbReference type="PROSITE" id="PS50110">
    <property type="entry name" value="RESPONSE_REGULATORY"/>
    <property type="match status" value="1"/>
</dbReference>
<accession>A0A7X1NBP0</accession>
<dbReference type="SUPFAM" id="SSF52172">
    <property type="entry name" value="CheY-like"/>
    <property type="match status" value="1"/>
</dbReference>
<evidence type="ECO:0000259" key="3">
    <source>
        <dbReference type="PROSITE" id="PS50110"/>
    </source>
</evidence>
<evidence type="ECO:0000313" key="4">
    <source>
        <dbReference type="EMBL" id="MPW18980.1"/>
    </source>
</evidence>
<dbReference type="PANTHER" id="PTHR43547:SF2">
    <property type="entry name" value="HYBRID SIGNAL TRANSDUCTION HISTIDINE KINASE C"/>
    <property type="match status" value="1"/>
</dbReference>
<evidence type="ECO:0000256" key="1">
    <source>
        <dbReference type="ARBA" id="ARBA00022553"/>
    </source>
</evidence>
<evidence type="ECO:0000256" key="2">
    <source>
        <dbReference type="PROSITE-ProRule" id="PRU00169"/>
    </source>
</evidence>
<dbReference type="Proteomes" id="UP000484381">
    <property type="component" value="Unassembled WGS sequence"/>
</dbReference>
<dbReference type="AlphaFoldDB" id="A0A7X1NBP0"/>
<dbReference type="SUPFAM" id="SSF55874">
    <property type="entry name" value="ATPase domain of HSP90 chaperone/DNA topoisomerase II/histidine kinase"/>
    <property type="match status" value="1"/>
</dbReference>
<organism evidence="4 5">
    <name type="scientific">Paraburkholderia franconis</name>
    <dbReference type="NCBI Taxonomy" id="2654983"/>
    <lineage>
        <taxon>Bacteria</taxon>
        <taxon>Pseudomonadati</taxon>
        <taxon>Pseudomonadota</taxon>
        <taxon>Betaproteobacteria</taxon>
        <taxon>Burkholderiales</taxon>
        <taxon>Burkholderiaceae</taxon>
        <taxon>Paraburkholderia</taxon>
    </lineage>
</organism>